<reference evidence="2" key="1">
    <citation type="submission" date="2018-01" db="EMBL/GenBank/DDBJ databases">
        <title>An insight into the sialome of Amazonian anophelines.</title>
        <authorList>
            <person name="Ribeiro J.M."/>
            <person name="Scarpassa V."/>
            <person name="Calvo E."/>
        </authorList>
    </citation>
    <scope>NUCLEOTIDE SEQUENCE</scope>
</reference>
<feature type="transmembrane region" description="Helical" evidence="1">
    <location>
        <begin position="12"/>
        <end position="30"/>
    </location>
</feature>
<keyword evidence="1" id="KW-0472">Membrane</keyword>
<evidence type="ECO:0000313" key="2">
    <source>
        <dbReference type="EMBL" id="MBW73833.1"/>
    </source>
</evidence>
<keyword evidence="1" id="KW-1133">Transmembrane helix</keyword>
<sequence>MPFAARDRDHSQLVVMVLVLLPAVLVTSSIDRRDSNHSSALMRVREGGERNIRVCLNKHIYVPVGAG</sequence>
<proteinExistence type="predicted"/>
<dbReference type="AlphaFoldDB" id="A0A2M4D8D8"/>
<dbReference type="EMBL" id="GGFL01009655">
    <property type="protein sequence ID" value="MBW73833.1"/>
    <property type="molecule type" value="Transcribed_RNA"/>
</dbReference>
<keyword evidence="1" id="KW-0812">Transmembrane</keyword>
<evidence type="ECO:0000256" key="1">
    <source>
        <dbReference type="SAM" id="Phobius"/>
    </source>
</evidence>
<organism evidence="2">
    <name type="scientific">Anopheles darlingi</name>
    <name type="common">Mosquito</name>
    <dbReference type="NCBI Taxonomy" id="43151"/>
    <lineage>
        <taxon>Eukaryota</taxon>
        <taxon>Metazoa</taxon>
        <taxon>Ecdysozoa</taxon>
        <taxon>Arthropoda</taxon>
        <taxon>Hexapoda</taxon>
        <taxon>Insecta</taxon>
        <taxon>Pterygota</taxon>
        <taxon>Neoptera</taxon>
        <taxon>Endopterygota</taxon>
        <taxon>Diptera</taxon>
        <taxon>Nematocera</taxon>
        <taxon>Culicoidea</taxon>
        <taxon>Culicidae</taxon>
        <taxon>Anophelinae</taxon>
        <taxon>Anopheles</taxon>
    </lineage>
</organism>
<name>A0A2M4D8D8_ANODA</name>
<protein>
    <submittedName>
        <fullName evidence="2">Putative secreted protein</fullName>
    </submittedName>
</protein>
<accession>A0A2M4D8D8</accession>